<keyword evidence="3" id="KW-1185">Reference proteome</keyword>
<feature type="region of interest" description="Disordered" evidence="1">
    <location>
        <begin position="61"/>
        <end position="93"/>
    </location>
</feature>
<evidence type="ECO:0000313" key="3">
    <source>
        <dbReference type="Proteomes" id="UP000060277"/>
    </source>
</evidence>
<reference evidence="3" key="1">
    <citation type="submission" date="2015-12" db="EMBL/GenBank/DDBJ databases">
        <title>Complete genome sequence of Pandoraea norimbergensis DSM 11628.</title>
        <authorList>
            <person name="Ee R."/>
            <person name="Lim Y.-L."/>
            <person name="Yong D."/>
            <person name="Yin W.-F."/>
            <person name="Chan K.-G."/>
        </authorList>
    </citation>
    <scope>NUCLEOTIDE SEQUENCE [LARGE SCALE GENOMIC DNA]</scope>
    <source>
        <strain evidence="3">DSM 11628</strain>
    </source>
</reference>
<accession>A0ABN4JLC5</accession>
<proteinExistence type="predicted"/>
<organism evidence="2 3">
    <name type="scientific">Pandoraea norimbergensis</name>
    <dbReference type="NCBI Taxonomy" id="93219"/>
    <lineage>
        <taxon>Bacteria</taxon>
        <taxon>Pseudomonadati</taxon>
        <taxon>Pseudomonadota</taxon>
        <taxon>Betaproteobacteria</taxon>
        <taxon>Burkholderiales</taxon>
        <taxon>Burkholderiaceae</taxon>
        <taxon>Pandoraea</taxon>
    </lineage>
</organism>
<name>A0ABN4JLC5_9BURK</name>
<gene>
    <name evidence="2" type="ORF">AT302_18710</name>
</gene>
<dbReference type="Proteomes" id="UP000060277">
    <property type="component" value="Chromosome"/>
</dbReference>
<sequence length="93" mass="9758">MSEAADALIERRNPSDIDRLRETIGFDVLPAYRDEQAVVGAQQARDRWPHLVAFADSRAAPVPVPSPAHAAQTLSPASVSPSSPSSVSPLGAG</sequence>
<protein>
    <submittedName>
        <fullName evidence="2">Uncharacterized protein</fullName>
    </submittedName>
</protein>
<feature type="compositionally biased region" description="Low complexity" evidence="1">
    <location>
        <begin position="67"/>
        <end position="93"/>
    </location>
</feature>
<evidence type="ECO:0000256" key="1">
    <source>
        <dbReference type="SAM" id="MobiDB-lite"/>
    </source>
</evidence>
<dbReference type="EMBL" id="CP013480">
    <property type="protein sequence ID" value="ALS61505.1"/>
    <property type="molecule type" value="Genomic_DNA"/>
</dbReference>
<evidence type="ECO:0000313" key="2">
    <source>
        <dbReference type="EMBL" id="ALS61505.1"/>
    </source>
</evidence>